<dbReference type="RefSeq" id="WP_005533212.1">
    <property type="nucleotide sequence ID" value="NZ_BAABDY010000002.1"/>
</dbReference>
<evidence type="ECO:0000256" key="4">
    <source>
        <dbReference type="ARBA" id="ARBA00023239"/>
    </source>
</evidence>
<gene>
    <name evidence="5" type="ORF">NC662_16320</name>
</gene>
<dbReference type="InterPro" id="IPR007115">
    <property type="entry name" value="6-PTP_synth/QueD"/>
</dbReference>
<sequence>MYATTVRTEFVAQHYLTVPNPGPEGDPHSHRYSVELCFRGPELNEFDYIVDIDDADTALSSLADRYRDTMLNDLREFEGHNPSVERFARVIFERVMEHVTDETVTELSVTIWEDDEAAASYDAAV</sequence>
<keyword evidence="6" id="KW-1185">Reference proteome</keyword>
<dbReference type="InterPro" id="IPR038418">
    <property type="entry name" value="6-PTP_synth/QueD_sf"/>
</dbReference>
<evidence type="ECO:0000256" key="1">
    <source>
        <dbReference type="ARBA" id="ARBA00001947"/>
    </source>
</evidence>
<evidence type="ECO:0000313" key="5">
    <source>
        <dbReference type="EMBL" id="MDS0255280.1"/>
    </source>
</evidence>
<organism evidence="5 6">
    <name type="scientific">Haloarcula argentinensis</name>
    <dbReference type="NCBI Taxonomy" id="43776"/>
    <lineage>
        <taxon>Archaea</taxon>
        <taxon>Methanobacteriati</taxon>
        <taxon>Methanobacteriota</taxon>
        <taxon>Stenosarchaea group</taxon>
        <taxon>Halobacteria</taxon>
        <taxon>Halobacteriales</taxon>
        <taxon>Haloarculaceae</taxon>
        <taxon>Haloarcula</taxon>
    </lineage>
</organism>
<evidence type="ECO:0000256" key="3">
    <source>
        <dbReference type="ARBA" id="ARBA00022833"/>
    </source>
</evidence>
<dbReference type="EMBL" id="JAMQCP010000003">
    <property type="protein sequence ID" value="MDS0255280.1"/>
    <property type="molecule type" value="Genomic_DNA"/>
</dbReference>
<keyword evidence="4" id="KW-0456">Lyase</keyword>
<comment type="cofactor">
    <cofactor evidence="1">
        <name>Zn(2+)</name>
        <dbReference type="ChEBI" id="CHEBI:29105"/>
    </cofactor>
</comment>
<protein>
    <submittedName>
        <fullName evidence="5">6-carboxytetrahydropterin synthase</fullName>
    </submittedName>
</protein>
<evidence type="ECO:0000256" key="2">
    <source>
        <dbReference type="ARBA" id="ARBA00022723"/>
    </source>
</evidence>
<dbReference type="PANTHER" id="PTHR12589:SF7">
    <property type="entry name" value="6-PYRUVOYL TETRAHYDROBIOPTERIN SYNTHASE"/>
    <property type="match status" value="1"/>
</dbReference>
<dbReference type="Pfam" id="PF01242">
    <property type="entry name" value="PTPS"/>
    <property type="match status" value="1"/>
</dbReference>
<proteinExistence type="predicted"/>
<evidence type="ECO:0000313" key="6">
    <source>
        <dbReference type="Proteomes" id="UP001248536"/>
    </source>
</evidence>
<comment type="caution">
    <text evidence="5">The sequence shown here is derived from an EMBL/GenBank/DDBJ whole genome shotgun (WGS) entry which is preliminary data.</text>
</comment>
<dbReference type="SUPFAM" id="SSF55620">
    <property type="entry name" value="Tetrahydrobiopterin biosynthesis enzymes-like"/>
    <property type="match status" value="1"/>
</dbReference>
<reference evidence="5 6" key="1">
    <citation type="submission" date="2022-06" db="EMBL/GenBank/DDBJ databases">
        <title>Haloarcula sp. a new haloarchaeum isolate from saline soil.</title>
        <authorList>
            <person name="Strakova D."/>
            <person name="Galisteo C."/>
            <person name="Sanchez-Porro C."/>
            <person name="Ventosa A."/>
        </authorList>
    </citation>
    <scope>NUCLEOTIDE SEQUENCE [LARGE SCALE GENOMIC DNA]</scope>
    <source>
        <strain evidence="5 6">JCM 15760</strain>
    </source>
</reference>
<accession>A0ABU2F5I3</accession>
<dbReference type="Gene3D" id="3.30.479.10">
    <property type="entry name" value="6-pyruvoyl tetrahydropterin synthase/QueD"/>
    <property type="match status" value="1"/>
</dbReference>
<dbReference type="Proteomes" id="UP001248536">
    <property type="component" value="Unassembled WGS sequence"/>
</dbReference>
<keyword evidence="3" id="KW-0862">Zinc</keyword>
<name>A0ABU2F5I3_HALAR</name>
<dbReference type="PANTHER" id="PTHR12589">
    <property type="entry name" value="PYRUVOYL TETRAHYDROBIOPTERIN SYNTHASE"/>
    <property type="match status" value="1"/>
</dbReference>
<keyword evidence="2" id="KW-0479">Metal-binding</keyword>